<dbReference type="RefSeq" id="WP_136877344.1">
    <property type="nucleotide sequence ID" value="NZ_SWBO01000006.1"/>
</dbReference>
<name>A0A4U1C3G4_9SPHI</name>
<evidence type="ECO:0000313" key="1">
    <source>
        <dbReference type="EMBL" id="TKB99651.1"/>
    </source>
</evidence>
<proteinExistence type="predicted"/>
<reference evidence="1 2" key="1">
    <citation type="submission" date="2019-04" db="EMBL/GenBank/DDBJ databases">
        <title>Pedobacter sp. AR-2-6 sp. nov., isolated from Arctic soil.</title>
        <authorList>
            <person name="Dahal R.H."/>
            <person name="Kim D.-U."/>
        </authorList>
    </citation>
    <scope>NUCLEOTIDE SEQUENCE [LARGE SCALE GENOMIC DNA]</scope>
    <source>
        <strain evidence="1 2">AR-2-6</strain>
    </source>
</reference>
<evidence type="ECO:0000313" key="2">
    <source>
        <dbReference type="Proteomes" id="UP000310477"/>
    </source>
</evidence>
<dbReference type="Proteomes" id="UP000310477">
    <property type="component" value="Unassembled WGS sequence"/>
</dbReference>
<comment type="caution">
    <text evidence="1">The sequence shown here is derived from an EMBL/GenBank/DDBJ whole genome shotgun (WGS) entry which is preliminary data.</text>
</comment>
<keyword evidence="2" id="KW-1185">Reference proteome</keyword>
<sequence length="335" mass="40346">MTENILNQKKILFIGVKFYHYHQEVIHKLTKDYCSSVTYFPERDTSIKYGIVNRLAPNMLESYQEYYYKKILSKIKEKKFDYFLVIRGFQMPLWFVQKVKELNPGLKTINYQWDSNTNSPFIDVDSKINILPEFDAKFSFDYKDVKEHDDIEYCPIFYTDEIKKIGMAPRPADYEYDLFYFGSYLPERYKGLLRFIEYAEQNNIRLKTYFYMPIRYYLIERLKGAKIDWKLIKFKPMNRKEYINLFLKSKAIVDVSNEKQTGMAMRVIDVLGSGKKLVTTNKWIKNDEIYDEKQIHIIDINNIEIPKYFLLDQTVHQPKEISNLDNWIRKIFAID</sequence>
<dbReference type="EMBL" id="SWBO01000006">
    <property type="protein sequence ID" value="TKB99651.1"/>
    <property type="molecule type" value="Genomic_DNA"/>
</dbReference>
<evidence type="ECO:0008006" key="3">
    <source>
        <dbReference type="Google" id="ProtNLM"/>
    </source>
</evidence>
<gene>
    <name evidence="1" type="ORF">FA045_12135</name>
</gene>
<organism evidence="1 2">
    <name type="scientific">Pedobacter cryotolerans</name>
    <dbReference type="NCBI Taxonomy" id="2571270"/>
    <lineage>
        <taxon>Bacteria</taxon>
        <taxon>Pseudomonadati</taxon>
        <taxon>Bacteroidota</taxon>
        <taxon>Sphingobacteriia</taxon>
        <taxon>Sphingobacteriales</taxon>
        <taxon>Sphingobacteriaceae</taxon>
        <taxon>Pedobacter</taxon>
    </lineage>
</organism>
<accession>A0A4U1C3G4</accession>
<dbReference type="OrthoDB" id="3251881at2"/>
<dbReference type="AlphaFoldDB" id="A0A4U1C3G4"/>
<protein>
    <recommendedName>
        <fullName evidence="3">Lipopolysaccharide biosynthesis protein</fullName>
    </recommendedName>
</protein>